<dbReference type="InterPro" id="IPR013120">
    <property type="entry name" value="FAR_NAD-bd"/>
</dbReference>
<evidence type="ECO:0000313" key="13">
    <source>
        <dbReference type="EMBL" id="KAK7862553.1"/>
    </source>
</evidence>
<evidence type="ECO:0000256" key="7">
    <source>
        <dbReference type="ARBA" id="ARBA00023098"/>
    </source>
</evidence>
<dbReference type="AlphaFoldDB" id="A0AAN9VEZ5"/>
<dbReference type="PANTHER" id="PTHR11011">
    <property type="entry name" value="MALE STERILITY PROTEIN 2-RELATED"/>
    <property type="match status" value="1"/>
</dbReference>
<keyword evidence="4 10" id="KW-0812">Transmembrane</keyword>
<reference evidence="13 14" key="1">
    <citation type="submission" date="2024-03" db="EMBL/GenBank/DDBJ databases">
        <title>The genome assembly and annotation of the cricket Gryllus longicercus Weissman &amp; Gray.</title>
        <authorList>
            <person name="Szrajer S."/>
            <person name="Gray D."/>
            <person name="Ylla G."/>
        </authorList>
    </citation>
    <scope>NUCLEOTIDE SEQUENCE [LARGE SCALE GENOMIC DNA]</scope>
    <source>
        <strain evidence="13">DAG 2021-001</strain>
        <tissue evidence="13">Whole body minus gut</tissue>
    </source>
</reference>
<proteinExistence type="inferred from homology"/>
<comment type="caution">
    <text evidence="13">The sequence shown here is derived from an EMBL/GenBank/DDBJ whole genome shotgun (WGS) entry which is preliminary data.</text>
</comment>
<keyword evidence="7 10" id="KW-0443">Lipid metabolism</keyword>
<dbReference type="GO" id="GO:0080019">
    <property type="term" value="F:alcohol-forming very long-chain fatty acyl-CoA reductase activity"/>
    <property type="evidence" value="ECO:0007669"/>
    <property type="project" value="InterPro"/>
</dbReference>
<evidence type="ECO:0000256" key="8">
    <source>
        <dbReference type="ARBA" id="ARBA00023136"/>
    </source>
</evidence>
<gene>
    <name evidence="13" type="ORF">R5R35_000003</name>
</gene>
<keyword evidence="10" id="KW-0560">Oxidoreductase</keyword>
<dbReference type="Pfam" id="PF07993">
    <property type="entry name" value="NAD_binding_4"/>
    <property type="match status" value="1"/>
</dbReference>
<feature type="domain" description="Fatty acyl-CoA reductase C-terminal" evidence="11">
    <location>
        <begin position="375"/>
        <end position="467"/>
    </location>
</feature>
<feature type="transmembrane region" description="Helical" evidence="10">
    <location>
        <begin position="492"/>
        <end position="511"/>
    </location>
</feature>
<feature type="transmembrane region" description="Helical" evidence="10">
    <location>
        <begin position="366"/>
        <end position="391"/>
    </location>
</feature>
<dbReference type="EC" id="1.2.1.84" evidence="10"/>
<evidence type="ECO:0000256" key="1">
    <source>
        <dbReference type="ARBA" id="ARBA00004141"/>
    </source>
</evidence>
<dbReference type="GO" id="GO:0035336">
    <property type="term" value="P:long-chain fatty-acyl-CoA metabolic process"/>
    <property type="evidence" value="ECO:0007669"/>
    <property type="project" value="TreeGrafter"/>
</dbReference>
<comment type="subcellular location">
    <subcellularLocation>
        <location evidence="1">Membrane</location>
        <topology evidence="1">Multi-pass membrane protein</topology>
    </subcellularLocation>
</comment>
<comment type="similarity">
    <text evidence="2 10">Belongs to the fatty acyl-CoA reductase family.</text>
</comment>
<dbReference type="InterPro" id="IPR026055">
    <property type="entry name" value="FAR"/>
</dbReference>
<keyword evidence="14" id="KW-1185">Reference proteome</keyword>
<dbReference type="SUPFAM" id="SSF51735">
    <property type="entry name" value="NAD(P)-binding Rossmann-fold domains"/>
    <property type="match status" value="1"/>
</dbReference>
<evidence type="ECO:0000256" key="3">
    <source>
        <dbReference type="ARBA" id="ARBA00022516"/>
    </source>
</evidence>
<dbReference type="InterPro" id="IPR033640">
    <property type="entry name" value="FAR_C"/>
</dbReference>
<protein>
    <recommendedName>
        <fullName evidence="10">Fatty acyl-CoA reductase</fullName>
        <ecNumber evidence="10">1.2.1.84</ecNumber>
    </recommendedName>
</protein>
<keyword evidence="5 10" id="KW-0521">NADP</keyword>
<dbReference type="FunFam" id="3.40.50.720:FF:000143">
    <property type="entry name" value="Fatty acyl-CoA reductase"/>
    <property type="match status" value="1"/>
</dbReference>
<sequence length="512" mass="57791">MMAEEQRRSEAEGDVLPWTVAEFYRGQSVLLTGGSGFVGRVLLEKLLFYCPDIDTVYVLLRPRKGLSVQERLHKLLDVPLFDRVRAQRPEALGRLQAVECDTAQPGLALAEADARVLAERVSVVFHLAASVRFDDPLITAVRTNACATRDLLELATRMTKLKAFVHVSTTFCNEKQHEFEEKLYPVAGDWRSILALVEAQGQSDPVALRVLTTKILGPYCNTYTYTKNLTEHIVDHYSDRLPVGILRPSVVVATARDPFPGWIDNFNGPMGLMVSGGKGVVHTCYSDPDCYIDYVPCDIVVKGIVLCSCEVARKGLGPLLVYHAARVGIHSITMGRVIAMGLEAGAELPFSDTLYHPCCNLTRNRLLFLVQFFFFHLVPAVIGDALLSATGRKPMLIRLQRRIYSAMMAVSWFLLQNWNFANNRFLGLEKRIQPEDREGFSYQMENIVPEAFIRDALHGTRRYLMKEPDSNLPQAIQAYKRKRLIHLILKTLFYATISWIILSKLHFLLFAE</sequence>
<evidence type="ECO:0000256" key="5">
    <source>
        <dbReference type="ARBA" id="ARBA00022857"/>
    </source>
</evidence>
<dbReference type="PANTHER" id="PTHR11011:SF24">
    <property type="entry name" value="FATTY ACYL-COA REDUCTASE"/>
    <property type="match status" value="1"/>
</dbReference>
<keyword evidence="3 10" id="KW-0444">Lipid biosynthesis</keyword>
<dbReference type="Pfam" id="PF03015">
    <property type="entry name" value="Sterile"/>
    <property type="match status" value="1"/>
</dbReference>
<keyword evidence="8 10" id="KW-0472">Membrane</keyword>
<keyword evidence="6 10" id="KW-1133">Transmembrane helix</keyword>
<dbReference type="GO" id="GO:0005777">
    <property type="term" value="C:peroxisome"/>
    <property type="evidence" value="ECO:0007669"/>
    <property type="project" value="TreeGrafter"/>
</dbReference>
<comment type="catalytic activity">
    <reaction evidence="9 10">
        <text>a long-chain fatty acyl-CoA + 2 NADPH + 2 H(+) = a long-chain primary fatty alcohol + 2 NADP(+) + CoA</text>
        <dbReference type="Rhea" id="RHEA:52716"/>
        <dbReference type="ChEBI" id="CHEBI:15378"/>
        <dbReference type="ChEBI" id="CHEBI:57287"/>
        <dbReference type="ChEBI" id="CHEBI:57783"/>
        <dbReference type="ChEBI" id="CHEBI:58349"/>
        <dbReference type="ChEBI" id="CHEBI:77396"/>
        <dbReference type="ChEBI" id="CHEBI:83139"/>
        <dbReference type="EC" id="1.2.1.84"/>
    </reaction>
</comment>
<dbReference type="GO" id="GO:0016020">
    <property type="term" value="C:membrane"/>
    <property type="evidence" value="ECO:0007669"/>
    <property type="project" value="UniProtKB-SubCell"/>
</dbReference>
<evidence type="ECO:0000256" key="6">
    <source>
        <dbReference type="ARBA" id="ARBA00022989"/>
    </source>
</evidence>
<dbReference type="Proteomes" id="UP001378592">
    <property type="component" value="Unassembled WGS sequence"/>
</dbReference>
<evidence type="ECO:0000256" key="9">
    <source>
        <dbReference type="ARBA" id="ARBA00052530"/>
    </source>
</evidence>
<name>A0AAN9VEZ5_9ORTH</name>
<dbReference type="Gene3D" id="3.40.50.720">
    <property type="entry name" value="NAD(P)-binding Rossmann-like Domain"/>
    <property type="match status" value="1"/>
</dbReference>
<comment type="function">
    <text evidence="10">Catalyzes the reduction of fatty acyl-CoA to fatty alcohols.</text>
</comment>
<evidence type="ECO:0000256" key="2">
    <source>
        <dbReference type="ARBA" id="ARBA00005928"/>
    </source>
</evidence>
<feature type="domain" description="Thioester reductase (TE)" evidence="12">
    <location>
        <begin position="31"/>
        <end position="304"/>
    </location>
</feature>
<dbReference type="GO" id="GO:0102965">
    <property type="term" value="F:alcohol-forming long-chain fatty acyl-CoA reductase activity"/>
    <property type="evidence" value="ECO:0007669"/>
    <property type="project" value="UniProtKB-EC"/>
</dbReference>
<evidence type="ECO:0000313" key="14">
    <source>
        <dbReference type="Proteomes" id="UP001378592"/>
    </source>
</evidence>
<organism evidence="13 14">
    <name type="scientific">Gryllus longicercus</name>
    <dbReference type="NCBI Taxonomy" id="2509291"/>
    <lineage>
        <taxon>Eukaryota</taxon>
        <taxon>Metazoa</taxon>
        <taxon>Ecdysozoa</taxon>
        <taxon>Arthropoda</taxon>
        <taxon>Hexapoda</taxon>
        <taxon>Insecta</taxon>
        <taxon>Pterygota</taxon>
        <taxon>Neoptera</taxon>
        <taxon>Polyneoptera</taxon>
        <taxon>Orthoptera</taxon>
        <taxon>Ensifera</taxon>
        <taxon>Gryllidea</taxon>
        <taxon>Grylloidea</taxon>
        <taxon>Gryllidae</taxon>
        <taxon>Gryllinae</taxon>
        <taxon>Gryllus</taxon>
    </lineage>
</organism>
<evidence type="ECO:0000256" key="4">
    <source>
        <dbReference type="ARBA" id="ARBA00022692"/>
    </source>
</evidence>
<dbReference type="InterPro" id="IPR036291">
    <property type="entry name" value="NAD(P)-bd_dom_sf"/>
</dbReference>
<evidence type="ECO:0000259" key="11">
    <source>
        <dbReference type="Pfam" id="PF03015"/>
    </source>
</evidence>
<dbReference type="CDD" id="cd09071">
    <property type="entry name" value="FAR_C"/>
    <property type="match status" value="1"/>
</dbReference>
<evidence type="ECO:0000259" key="12">
    <source>
        <dbReference type="Pfam" id="PF07993"/>
    </source>
</evidence>
<accession>A0AAN9VEZ5</accession>
<dbReference type="EMBL" id="JAZDUA010000271">
    <property type="protein sequence ID" value="KAK7862553.1"/>
    <property type="molecule type" value="Genomic_DNA"/>
</dbReference>
<dbReference type="CDD" id="cd05236">
    <property type="entry name" value="FAR-N_SDR_e"/>
    <property type="match status" value="1"/>
</dbReference>
<feature type="transmembrane region" description="Helical" evidence="10">
    <location>
        <begin position="403"/>
        <end position="421"/>
    </location>
</feature>
<evidence type="ECO:0000256" key="10">
    <source>
        <dbReference type="RuleBase" id="RU363097"/>
    </source>
</evidence>